<reference evidence="1" key="1">
    <citation type="journal article" date="2021" name="Environ. Microbiol.">
        <title>Gene family expansions and transcriptome signatures uncover fungal adaptations to wood decay.</title>
        <authorList>
            <person name="Hage H."/>
            <person name="Miyauchi S."/>
            <person name="Viragh M."/>
            <person name="Drula E."/>
            <person name="Min B."/>
            <person name="Chaduli D."/>
            <person name="Navarro D."/>
            <person name="Favel A."/>
            <person name="Norest M."/>
            <person name="Lesage-Meessen L."/>
            <person name="Balint B."/>
            <person name="Merenyi Z."/>
            <person name="de Eugenio L."/>
            <person name="Morin E."/>
            <person name="Martinez A.T."/>
            <person name="Baldrian P."/>
            <person name="Stursova M."/>
            <person name="Martinez M.J."/>
            <person name="Novotny C."/>
            <person name="Magnuson J.K."/>
            <person name="Spatafora J.W."/>
            <person name="Maurice S."/>
            <person name="Pangilinan J."/>
            <person name="Andreopoulos W."/>
            <person name="LaButti K."/>
            <person name="Hundley H."/>
            <person name="Na H."/>
            <person name="Kuo A."/>
            <person name="Barry K."/>
            <person name="Lipzen A."/>
            <person name="Henrissat B."/>
            <person name="Riley R."/>
            <person name="Ahrendt S."/>
            <person name="Nagy L.G."/>
            <person name="Grigoriev I.V."/>
            <person name="Martin F."/>
            <person name="Rosso M.N."/>
        </authorList>
    </citation>
    <scope>NUCLEOTIDE SEQUENCE</scope>
    <source>
        <strain evidence="1">CBS 384.51</strain>
    </source>
</reference>
<gene>
    <name evidence="1" type="ORF">BDY19DRAFT_975190</name>
</gene>
<accession>A0ACB8TPC6</accession>
<organism evidence="1 2">
    <name type="scientific">Irpex rosettiformis</name>
    <dbReference type="NCBI Taxonomy" id="378272"/>
    <lineage>
        <taxon>Eukaryota</taxon>
        <taxon>Fungi</taxon>
        <taxon>Dikarya</taxon>
        <taxon>Basidiomycota</taxon>
        <taxon>Agaricomycotina</taxon>
        <taxon>Agaricomycetes</taxon>
        <taxon>Polyporales</taxon>
        <taxon>Irpicaceae</taxon>
        <taxon>Irpex</taxon>
    </lineage>
</organism>
<evidence type="ECO:0000313" key="2">
    <source>
        <dbReference type="Proteomes" id="UP001055072"/>
    </source>
</evidence>
<evidence type="ECO:0000313" key="1">
    <source>
        <dbReference type="EMBL" id="KAI0083908.1"/>
    </source>
</evidence>
<comment type="caution">
    <text evidence="1">The sequence shown here is derived from an EMBL/GenBank/DDBJ whole genome shotgun (WGS) entry which is preliminary data.</text>
</comment>
<protein>
    <submittedName>
        <fullName evidence="1">Aspartic peptidase domain-containing protein</fullName>
    </submittedName>
</protein>
<dbReference type="Proteomes" id="UP001055072">
    <property type="component" value="Unassembled WGS sequence"/>
</dbReference>
<dbReference type="EMBL" id="MU274951">
    <property type="protein sequence ID" value="KAI0083908.1"/>
    <property type="molecule type" value="Genomic_DNA"/>
</dbReference>
<keyword evidence="2" id="KW-1185">Reference proteome</keyword>
<sequence>MLTIQRLVLVVLFCFEISASARTTEGSVHLPLVRKEVRRSRPDVEKRDRGSAAIGLGDYLDVTYNVLVKVGDVETPLVLDTGSADLWVVSTQCTGECATHVPLYKQSSFHPTGQQVQLLYGDSRTGTHASGPIGTDNVSIAGLTAHEQYLAAIIDTNTTVLETGSAGILGIGFPAISVLWRQLLQAQLNKSPPSKRHRPEFPSFDFLLEPSHPHTKRQTTPLLSSAEVIASFATYGPLFARLIGQNALASPMFATTLQRDTLDIGGNVGLLSVGQLPAGIQSDSLTWVPLRAYTPQEGGLPPAPDAPNEVYPLVWEIAIDDVYFDGVKLQRSSLSSSSITLSALIDTGNSLIRGPQDVIAEIYDHLGGEDFDCAKPHTLSFQIGGKMFPVDSRDFIRQSYADSVDRCTANLAITDPPGQGFLYSWSLGDPFIKSALVAFHYGNLTRPSQDPPRIGLLSTVPENHGDLLTKAIDAADQTSDNFPATSDAAPSGTYVATSTGVGGVPQASSSPLNTTSSPGGSPSSASLSCSRIPSTGSLLLYAVFTAGLLGSWIAL</sequence>
<proteinExistence type="predicted"/>
<name>A0ACB8TPC6_9APHY</name>